<protein>
    <submittedName>
        <fullName evidence="3">Uncharacterized protein LOC105433712</fullName>
    </submittedName>
</protein>
<dbReference type="Pfam" id="PF00379">
    <property type="entry name" value="Chitin_bind_4"/>
    <property type="match status" value="1"/>
</dbReference>
<name>A0A6I9X469_9HYME</name>
<keyword evidence="2" id="KW-1185">Reference proteome</keyword>
<dbReference type="GO" id="GO:0062129">
    <property type="term" value="C:chitin-based extracellular matrix"/>
    <property type="evidence" value="ECO:0007669"/>
    <property type="project" value="TreeGrafter"/>
</dbReference>
<dbReference type="AlphaFoldDB" id="A0A6I9X469"/>
<accession>A0A6I9X469</accession>
<organism evidence="2 3">
    <name type="scientific">Pogonomyrmex barbatus</name>
    <name type="common">red harvester ant</name>
    <dbReference type="NCBI Taxonomy" id="144034"/>
    <lineage>
        <taxon>Eukaryota</taxon>
        <taxon>Metazoa</taxon>
        <taxon>Ecdysozoa</taxon>
        <taxon>Arthropoda</taxon>
        <taxon>Hexapoda</taxon>
        <taxon>Insecta</taxon>
        <taxon>Pterygota</taxon>
        <taxon>Neoptera</taxon>
        <taxon>Endopterygota</taxon>
        <taxon>Hymenoptera</taxon>
        <taxon>Apocrita</taxon>
        <taxon>Aculeata</taxon>
        <taxon>Formicoidea</taxon>
        <taxon>Formicidae</taxon>
        <taxon>Myrmicinae</taxon>
        <taxon>Pogonomyrmex</taxon>
    </lineage>
</organism>
<dbReference type="InterPro" id="IPR050468">
    <property type="entry name" value="Cuticle_Struct_Prot"/>
</dbReference>
<dbReference type="PROSITE" id="PS51155">
    <property type="entry name" value="CHIT_BIND_RR_2"/>
    <property type="match status" value="1"/>
</dbReference>
<dbReference type="PANTHER" id="PTHR10380">
    <property type="entry name" value="CUTICLE PROTEIN"/>
    <property type="match status" value="1"/>
</dbReference>
<gene>
    <name evidence="3" type="primary">LOC105433712</name>
</gene>
<keyword evidence="1" id="KW-0193">Cuticle</keyword>
<dbReference type="InterPro" id="IPR000618">
    <property type="entry name" value="Insect_cuticle"/>
</dbReference>
<dbReference type="Proteomes" id="UP000504615">
    <property type="component" value="Unplaced"/>
</dbReference>
<reference evidence="3" key="1">
    <citation type="submission" date="2025-08" db="UniProtKB">
        <authorList>
            <consortium name="RefSeq"/>
        </authorList>
    </citation>
    <scope>IDENTIFICATION</scope>
</reference>
<dbReference type="RefSeq" id="XP_011647441.2">
    <property type="nucleotide sequence ID" value="XM_011649139.2"/>
</dbReference>
<evidence type="ECO:0000256" key="1">
    <source>
        <dbReference type="PROSITE-ProRule" id="PRU00497"/>
    </source>
</evidence>
<dbReference type="GO" id="GO:0008010">
    <property type="term" value="F:structural constituent of chitin-based larval cuticle"/>
    <property type="evidence" value="ECO:0007669"/>
    <property type="project" value="TreeGrafter"/>
</dbReference>
<evidence type="ECO:0000313" key="2">
    <source>
        <dbReference type="Proteomes" id="UP000504615"/>
    </source>
</evidence>
<dbReference type="OrthoDB" id="6358661at2759"/>
<proteinExistence type="predicted"/>
<sequence>MSIKLFRCGETFTISPFRQFLIILSPSSYRRSKRQYVRVNISVKQSGLHNLIMKHVIIVAALINVCLTDVSHILPEYSTTTLPPSPPKPYSFQYEAGRYPGHIDRIHQETGNGDGIIHGTYSYIDPKYKVRTVEYTADKDGFHPALINFEDAFAQPADSEAVRLAKEKHFRLYHKIAEANAHNIPVNLPRDSASVAKAKDRHNELYHRIAEQHAAIAAQREAERLAYEATSVANDVDNHQTR</sequence>
<evidence type="ECO:0000313" key="3">
    <source>
        <dbReference type="RefSeq" id="XP_011647441.2"/>
    </source>
</evidence>
<dbReference type="GeneID" id="105433712"/>
<dbReference type="KEGG" id="pbar:105433712"/>